<organism evidence="3 4">
    <name type="scientific">Artemisia annua</name>
    <name type="common">Sweet wormwood</name>
    <dbReference type="NCBI Taxonomy" id="35608"/>
    <lineage>
        <taxon>Eukaryota</taxon>
        <taxon>Viridiplantae</taxon>
        <taxon>Streptophyta</taxon>
        <taxon>Embryophyta</taxon>
        <taxon>Tracheophyta</taxon>
        <taxon>Spermatophyta</taxon>
        <taxon>Magnoliopsida</taxon>
        <taxon>eudicotyledons</taxon>
        <taxon>Gunneridae</taxon>
        <taxon>Pentapetalae</taxon>
        <taxon>asterids</taxon>
        <taxon>campanulids</taxon>
        <taxon>Asterales</taxon>
        <taxon>Asteraceae</taxon>
        <taxon>Asteroideae</taxon>
        <taxon>Anthemideae</taxon>
        <taxon>Artemisiinae</taxon>
        <taxon>Artemisia</taxon>
    </lineage>
</organism>
<evidence type="ECO:0000259" key="2">
    <source>
        <dbReference type="SMART" id="SM00256"/>
    </source>
</evidence>
<dbReference type="Gene3D" id="3.80.10.10">
    <property type="entry name" value="Ribonuclease Inhibitor"/>
    <property type="match status" value="1"/>
</dbReference>
<dbReference type="SMART" id="SM00256">
    <property type="entry name" value="FBOX"/>
    <property type="match status" value="1"/>
</dbReference>
<dbReference type="SUPFAM" id="SSF52047">
    <property type="entry name" value="RNI-like"/>
    <property type="match status" value="1"/>
</dbReference>
<name>A0A2U1MWK5_ARTAN</name>
<evidence type="ECO:0000313" key="3">
    <source>
        <dbReference type="EMBL" id="PWA65627.1"/>
    </source>
</evidence>
<dbReference type="InterPro" id="IPR055411">
    <property type="entry name" value="LRR_FXL15/At3g58940/PEG3-like"/>
</dbReference>
<evidence type="ECO:0000256" key="1">
    <source>
        <dbReference type="SAM" id="MobiDB-lite"/>
    </source>
</evidence>
<keyword evidence="4" id="KW-1185">Reference proteome</keyword>
<dbReference type="OrthoDB" id="1534647at2759"/>
<dbReference type="InterPro" id="IPR032675">
    <property type="entry name" value="LRR_dom_sf"/>
</dbReference>
<dbReference type="InterPro" id="IPR001810">
    <property type="entry name" value="F-box_dom"/>
</dbReference>
<feature type="compositionally biased region" description="Basic and acidic residues" evidence="1">
    <location>
        <begin position="529"/>
        <end position="540"/>
    </location>
</feature>
<feature type="domain" description="F-box" evidence="2">
    <location>
        <begin position="18"/>
        <end position="59"/>
    </location>
</feature>
<dbReference type="Pfam" id="PF24758">
    <property type="entry name" value="LRR_At5g56370"/>
    <property type="match status" value="1"/>
</dbReference>
<evidence type="ECO:0000313" key="4">
    <source>
        <dbReference type="Proteomes" id="UP000245207"/>
    </source>
</evidence>
<gene>
    <name evidence="3" type="ORF">CTI12_AA334140</name>
</gene>
<dbReference type="SUPFAM" id="SSF81383">
    <property type="entry name" value="F-box domain"/>
    <property type="match status" value="1"/>
</dbReference>
<proteinExistence type="predicted"/>
<accession>A0A2U1MWK5</accession>
<dbReference type="InterPro" id="IPR053772">
    <property type="entry name" value="At1g61320/At1g61330-like"/>
</dbReference>
<dbReference type="InterPro" id="IPR036047">
    <property type="entry name" value="F-box-like_dom_sf"/>
</dbReference>
<feature type="compositionally biased region" description="Basic residues" evidence="1">
    <location>
        <begin position="541"/>
        <end position="550"/>
    </location>
</feature>
<dbReference type="EMBL" id="PKPP01004183">
    <property type="protein sequence ID" value="PWA65627.1"/>
    <property type="molecule type" value="Genomic_DNA"/>
</dbReference>
<dbReference type="PANTHER" id="PTHR34145:SF28">
    <property type="entry name" value="F-BOX DOMAIN-CONTAINING PROTEIN"/>
    <property type="match status" value="1"/>
</dbReference>
<protein>
    <submittedName>
        <fullName evidence="3">F-box domain, Leucine-rich repeat domain, L domain-like protein</fullName>
    </submittedName>
</protein>
<feature type="region of interest" description="Disordered" evidence="1">
    <location>
        <begin position="529"/>
        <end position="559"/>
    </location>
</feature>
<comment type="caution">
    <text evidence="3">The sequence shown here is derived from an EMBL/GenBank/DDBJ whole genome shotgun (WGS) entry which is preliminary data.</text>
</comment>
<dbReference type="Proteomes" id="UP000245207">
    <property type="component" value="Unassembled WGS sequence"/>
</dbReference>
<dbReference type="PANTHER" id="PTHR34145">
    <property type="entry name" value="OS02G0105600 PROTEIN"/>
    <property type="match status" value="1"/>
</dbReference>
<sequence>MEENIIIKEDATDRISELPECIIENILLRLDKPKERVRVSVLSKKWFALTASLPVLKFLFSDFTDEEDWVSNRDVRDNFYNYVKHTVSRFCRQQNTKIALTFKLLTVVGDNTELDIIEKCLELILMRGVKVLDICIKKSRKSNCQPMYRLRDMLSSASTLTSLQISDCVMLPSSLMVDVVNFKSLKALSLNRVPLNQLVIKHLTASCPLLQDLVVECCYGFKKFCVYGQNLKTLRFIDCNGKGIEAIDIEAPNLCECLLSVGQGRGATSVILGSCKQLRTLYLDGPFFQTSIGFADFLSNFPFLENLSLCLVNRRNILAVSSPSLRNFVLYDECDLEEIDMNTPNLHLFRYSNSWNCSKGEFIIESNSGELKTCMECHIINKVDTLLLLKLRRFMEKANIFKILKLDNLYGRLSVDSEVLKVTQLPPYELEHVELNLPIRHVLPVLDGLLWCFHPRSLSLTSGFSRISDEEGNHFLKCISKMLIQQEGQGPTNVRIEWSLPSKAKIYFSWSSVLTALTRDDVTQRVTFRKEGPDMDEGQRWRKKYQRQRFKQVQGSLGR</sequence>
<reference evidence="3 4" key="1">
    <citation type="journal article" date="2018" name="Mol. Plant">
        <title>The genome of Artemisia annua provides insight into the evolution of Asteraceae family and artemisinin biosynthesis.</title>
        <authorList>
            <person name="Shen Q."/>
            <person name="Zhang L."/>
            <person name="Liao Z."/>
            <person name="Wang S."/>
            <person name="Yan T."/>
            <person name="Shi P."/>
            <person name="Liu M."/>
            <person name="Fu X."/>
            <person name="Pan Q."/>
            <person name="Wang Y."/>
            <person name="Lv Z."/>
            <person name="Lu X."/>
            <person name="Zhang F."/>
            <person name="Jiang W."/>
            <person name="Ma Y."/>
            <person name="Chen M."/>
            <person name="Hao X."/>
            <person name="Li L."/>
            <person name="Tang Y."/>
            <person name="Lv G."/>
            <person name="Zhou Y."/>
            <person name="Sun X."/>
            <person name="Brodelius P.E."/>
            <person name="Rose J.K.C."/>
            <person name="Tang K."/>
        </authorList>
    </citation>
    <scope>NUCLEOTIDE SEQUENCE [LARGE SCALE GENOMIC DNA]</scope>
    <source>
        <strain evidence="4">cv. Huhao1</strain>
        <tissue evidence="3">Leaf</tissue>
    </source>
</reference>
<dbReference type="AlphaFoldDB" id="A0A2U1MWK5"/>